<evidence type="ECO:0000256" key="5">
    <source>
        <dbReference type="PROSITE-ProRule" id="PRU00309"/>
    </source>
</evidence>
<dbReference type="InterPro" id="IPR006612">
    <property type="entry name" value="THAP_Znf"/>
</dbReference>
<feature type="coiled-coil region" evidence="6">
    <location>
        <begin position="327"/>
        <end position="354"/>
    </location>
</feature>
<dbReference type="AlphaFoldDB" id="A0AA39KWG3"/>
<feature type="domain" description="THAP-type" evidence="7">
    <location>
        <begin position="1"/>
        <end position="78"/>
    </location>
</feature>
<evidence type="ECO:0000259" key="7">
    <source>
        <dbReference type="PROSITE" id="PS50950"/>
    </source>
</evidence>
<dbReference type="Pfam" id="PF05485">
    <property type="entry name" value="THAP"/>
    <property type="match status" value="2"/>
</dbReference>
<evidence type="ECO:0000256" key="6">
    <source>
        <dbReference type="SAM" id="Coils"/>
    </source>
</evidence>
<proteinExistence type="predicted"/>
<name>A0AA39KWG3_9HYME</name>
<dbReference type="SUPFAM" id="SSF57716">
    <property type="entry name" value="Glucocorticoid receptor-like (DNA-binding domain)"/>
    <property type="match status" value="2"/>
</dbReference>
<dbReference type="EMBL" id="JAQQBS010000001">
    <property type="protein sequence ID" value="KAK0176126.1"/>
    <property type="molecule type" value="Genomic_DNA"/>
</dbReference>
<accession>A0AA39KWG3</accession>
<dbReference type="GO" id="GO:0003677">
    <property type="term" value="F:DNA binding"/>
    <property type="evidence" value="ECO:0007669"/>
    <property type="project" value="UniProtKB-UniRule"/>
</dbReference>
<keyword evidence="9" id="KW-1185">Reference proteome</keyword>
<dbReference type="InterPro" id="IPR052224">
    <property type="entry name" value="THAP_domain_protein"/>
</dbReference>
<sequence>MGRCCFCHIIKSKKSGRTFHKFPLNNSNRLQQWLNNFPLKNWQPSKDSLLCSDHFTEDCFDRTGFRVHLQPNSIPTKFGEARSLCAYCKRKKLYKSGLSFFRFPLDHPRILKRWLQNMGKEDWNPSIDSYLCSTHFESNCLRVVKEKYPILKKGSVPTIFNTNQIVSEDTMTRMESVNEEVDSDAIAIQNAVESIQKNVIDTQFCDDSHQTVDINNFDEMREFIQIESDKTNKENQAENNGCILLEIDPSCNIDDSRIITGEDCIFSLNEEMEQTLSVPIDFDTSIPEFIETNTTQHKAGAMVEHDHSYMDPPTLAQKKLIECQKAVKKKDAIIKLQTRKLQRLEKKVMTLKEVVVTGAFAGQDLPADMLNVDKSRLACR</sequence>
<keyword evidence="2 5" id="KW-0863">Zinc-finger</keyword>
<dbReference type="SMART" id="SM00692">
    <property type="entry name" value="DM3"/>
    <property type="match status" value="2"/>
</dbReference>
<protein>
    <recommendedName>
        <fullName evidence="7">THAP-type domain-containing protein</fullName>
    </recommendedName>
</protein>
<evidence type="ECO:0000256" key="3">
    <source>
        <dbReference type="ARBA" id="ARBA00022833"/>
    </source>
</evidence>
<organism evidence="8 9">
    <name type="scientific">Microctonus aethiopoides</name>
    <dbReference type="NCBI Taxonomy" id="144406"/>
    <lineage>
        <taxon>Eukaryota</taxon>
        <taxon>Metazoa</taxon>
        <taxon>Ecdysozoa</taxon>
        <taxon>Arthropoda</taxon>
        <taxon>Hexapoda</taxon>
        <taxon>Insecta</taxon>
        <taxon>Pterygota</taxon>
        <taxon>Neoptera</taxon>
        <taxon>Endopterygota</taxon>
        <taxon>Hymenoptera</taxon>
        <taxon>Apocrita</taxon>
        <taxon>Ichneumonoidea</taxon>
        <taxon>Braconidae</taxon>
        <taxon>Euphorinae</taxon>
        <taxon>Microctonus</taxon>
    </lineage>
</organism>
<dbReference type="GO" id="GO:0008270">
    <property type="term" value="F:zinc ion binding"/>
    <property type="evidence" value="ECO:0007669"/>
    <property type="project" value="UniProtKB-KW"/>
</dbReference>
<evidence type="ECO:0000313" key="9">
    <source>
        <dbReference type="Proteomes" id="UP001168990"/>
    </source>
</evidence>
<keyword evidence="4 5" id="KW-0238">DNA-binding</keyword>
<gene>
    <name evidence="8" type="ORF">PV328_000294</name>
</gene>
<reference evidence="8" key="1">
    <citation type="journal article" date="2023" name="bioRxiv">
        <title>Scaffold-level genome assemblies of two parasitoid biocontrol wasps reveal the parthenogenesis mechanism and an associated novel virus.</title>
        <authorList>
            <person name="Inwood S."/>
            <person name="Skelly J."/>
            <person name="Guhlin J."/>
            <person name="Harrop T."/>
            <person name="Goldson S."/>
            <person name="Dearden P."/>
        </authorList>
    </citation>
    <scope>NUCLEOTIDE SEQUENCE</scope>
    <source>
        <strain evidence="8">Irish</strain>
        <tissue evidence="8">Whole body</tissue>
    </source>
</reference>
<keyword evidence="3" id="KW-0862">Zinc</keyword>
<evidence type="ECO:0000256" key="1">
    <source>
        <dbReference type="ARBA" id="ARBA00022723"/>
    </source>
</evidence>
<evidence type="ECO:0000313" key="8">
    <source>
        <dbReference type="EMBL" id="KAK0176126.1"/>
    </source>
</evidence>
<dbReference type="PANTHER" id="PTHR46927:SF3">
    <property type="entry name" value="THAP-TYPE DOMAIN-CONTAINING PROTEIN"/>
    <property type="match status" value="1"/>
</dbReference>
<evidence type="ECO:0000256" key="2">
    <source>
        <dbReference type="ARBA" id="ARBA00022771"/>
    </source>
</evidence>
<dbReference type="Proteomes" id="UP001168990">
    <property type="component" value="Unassembled WGS sequence"/>
</dbReference>
<dbReference type="PROSITE" id="PS50950">
    <property type="entry name" value="ZF_THAP"/>
    <property type="match status" value="2"/>
</dbReference>
<keyword evidence="6" id="KW-0175">Coiled coil</keyword>
<comment type="caution">
    <text evidence="8">The sequence shown here is derived from an EMBL/GenBank/DDBJ whole genome shotgun (WGS) entry which is preliminary data.</text>
</comment>
<reference evidence="8" key="2">
    <citation type="submission" date="2023-03" db="EMBL/GenBank/DDBJ databases">
        <authorList>
            <person name="Inwood S.N."/>
            <person name="Skelly J.G."/>
            <person name="Guhlin J."/>
            <person name="Harrop T.W.R."/>
            <person name="Goldson S.G."/>
            <person name="Dearden P.K."/>
        </authorList>
    </citation>
    <scope>NUCLEOTIDE SEQUENCE</scope>
    <source>
        <strain evidence="8">Irish</strain>
        <tissue evidence="8">Whole body</tissue>
    </source>
</reference>
<evidence type="ECO:0000256" key="4">
    <source>
        <dbReference type="ARBA" id="ARBA00023125"/>
    </source>
</evidence>
<dbReference type="PANTHER" id="PTHR46927">
    <property type="entry name" value="AGAP005574-PA"/>
    <property type="match status" value="1"/>
</dbReference>
<keyword evidence="1" id="KW-0479">Metal-binding</keyword>
<feature type="domain" description="THAP-type" evidence="7">
    <location>
        <begin position="81"/>
        <end position="160"/>
    </location>
</feature>
<dbReference type="SMART" id="SM00980">
    <property type="entry name" value="THAP"/>
    <property type="match status" value="2"/>
</dbReference>